<protein>
    <submittedName>
        <fullName evidence="1">Uncharacterized protein</fullName>
    </submittedName>
</protein>
<name>A0A4Q9KSW6_9MICR</name>
<evidence type="ECO:0000313" key="1">
    <source>
        <dbReference type="EMBL" id="TBT97902.1"/>
    </source>
</evidence>
<gene>
    <name evidence="1" type="ORF">CWI39_2689p0010</name>
</gene>
<organism evidence="1 2">
    <name type="scientific">Hamiltosporidium magnivora</name>
    <dbReference type="NCBI Taxonomy" id="148818"/>
    <lineage>
        <taxon>Eukaryota</taxon>
        <taxon>Fungi</taxon>
        <taxon>Fungi incertae sedis</taxon>
        <taxon>Microsporidia</taxon>
        <taxon>Dubosqiidae</taxon>
        <taxon>Hamiltosporidium</taxon>
    </lineage>
</organism>
<reference evidence="1 2" key="1">
    <citation type="submission" date="2017-12" db="EMBL/GenBank/DDBJ databases">
        <authorList>
            <person name="Pombert J.-F."/>
            <person name="Haag K.L."/>
            <person name="Ebert D."/>
        </authorList>
    </citation>
    <scope>NUCLEOTIDE SEQUENCE [LARGE SCALE GENOMIC DNA]</scope>
    <source>
        <strain evidence="1">IL-BN-2</strain>
    </source>
</reference>
<dbReference type="VEuPathDB" id="MicrosporidiaDB:CWI39_2689p0010"/>
<evidence type="ECO:0000313" key="2">
    <source>
        <dbReference type="Proteomes" id="UP000293045"/>
    </source>
</evidence>
<comment type="caution">
    <text evidence="1">The sequence shown here is derived from an EMBL/GenBank/DDBJ whole genome shotgun (WGS) entry which is preliminary data.</text>
</comment>
<dbReference type="Proteomes" id="UP000293045">
    <property type="component" value="Unassembled WGS sequence"/>
</dbReference>
<sequence length="94" mass="10550">MDLLSSKLNDKTTKVTIHNYADSHTTNHILLSDDLKLLLLNKKKLAKKDLCCEDTANLLESVGVYKYCGTIEDRRCNPTCSSFDEVQSKLISSV</sequence>
<dbReference type="AlphaFoldDB" id="A0A4Q9KSW6"/>
<accession>A0A4Q9KSW6</accession>
<proteinExistence type="predicted"/>
<dbReference type="EMBL" id="PIXR01002689">
    <property type="protein sequence ID" value="TBT97902.1"/>
    <property type="molecule type" value="Genomic_DNA"/>
</dbReference>